<keyword evidence="6 8" id="KW-1133">Transmembrane helix</keyword>
<evidence type="ECO:0000256" key="8">
    <source>
        <dbReference type="SAM" id="Phobius"/>
    </source>
</evidence>
<feature type="transmembrane region" description="Helical" evidence="8">
    <location>
        <begin position="214"/>
        <end position="232"/>
    </location>
</feature>
<dbReference type="InterPro" id="IPR002610">
    <property type="entry name" value="Peptidase_S54_rhomboid-like"/>
</dbReference>
<comment type="caution">
    <text evidence="10">The sequence shown here is derived from an EMBL/GenBank/DDBJ whole genome shotgun (WGS) entry which is preliminary data.</text>
</comment>
<evidence type="ECO:0000256" key="7">
    <source>
        <dbReference type="ARBA" id="ARBA00023136"/>
    </source>
</evidence>
<dbReference type="InterPro" id="IPR022764">
    <property type="entry name" value="Peptidase_S54_rhomboid_dom"/>
</dbReference>
<protein>
    <submittedName>
        <fullName evidence="10">Membrane associated rhomboid family serine protease</fullName>
    </submittedName>
</protein>
<evidence type="ECO:0000313" key="10">
    <source>
        <dbReference type="EMBL" id="NJB67625.1"/>
    </source>
</evidence>
<dbReference type="GO" id="GO:0004252">
    <property type="term" value="F:serine-type endopeptidase activity"/>
    <property type="evidence" value="ECO:0007669"/>
    <property type="project" value="InterPro"/>
</dbReference>
<dbReference type="Gene3D" id="1.20.1540.10">
    <property type="entry name" value="Rhomboid-like"/>
    <property type="match status" value="1"/>
</dbReference>
<feature type="transmembrane region" description="Helical" evidence="8">
    <location>
        <begin position="244"/>
        <end position="262"/>
    </location>
</feature>
<accession>A0A846QQF1</accession>
<dbReference type="RefSeq" id="WP_167940665.1">
    <property type="nucleotide sequence ID" value="NZ_JAATJA010000001.1"/>
</dbReference>
<keyword evidence="5" id="KW-0720">Serine protease</keyword>
<evidence type="ECO:0000256" key="4">
    <source>
        <dbReference type="ARBA" id="ARBA00022801"/>
    </source>
</evidence>
<feature type="transmembrane region" description="Helical" evidence="8">
    <location>
        <begin position="268"/>
        <end position="290"/>
    </location>
</feature>
<keyword evidence="3 8" id="KW-0812">Transmembrane</keyword>
<dbReference type="Pfam" id="PF01694">
    <property type="entry name" value="Rhomboid"/>
    <property type="match status" value="1"/>
</dbReference>
<keyword evidence="7 8" id="KW-0472">Membrane</keyword>
<dbReference type="PANTHER" id="PTHR22936:SF69">
    <property type="entry name" value="RHOMBOID-LIKE PROTEIN"/>
    <property type="match status" value="1"/>
</dbReference>
<proteinExistence type="predicted"/>
<dbReference type="InterPro" id="IPR035952">
    <property type="entry name" value="Rhomboid-like_sf"/>
</dbReference>
<comment type="subcellular location">
    <subcellularLocation>
        <location evidence="1">Membrane</location>
        <topology evidence="1">Multi-pass membrane protein</topology>
    </subcellularLocation>
</comment>
<dbReference type="EMBL" id="JAATJA010000001">
    <property type="protein sequence ID" value="NJB67625.1"/>
    <property type="molecule type" value="Genomic_DNA"/>
</dbReference>
<gene>
    <name evidence="10" type="ORF">GGQ74_001265</name>
</gene>
<keyword evidence="11" id="KW-1185">Reference proteome</keyword>
<evidence type="ECO:0000256" key="5">
    <source>
        <dbReference type="ARBA" id="ARBA00022825"/>
    </source>
</evidence>
<sequence>MPTTDHPDAGTPTKDRAAWVDLLDVLPDGMARRPLDGDTARDWSLALGAAEIPHRLMPLARGWRIVIRGDWAERAREEISAFANENPHPRTRRAAPRPFRSAAAWTAATVMTLGALFHTLITRPWPKYGLYPDLWLDNGRADSAAILAGQWWRTLTALTLHADAGHMLANAALGGVIMTIFCAEAGSGAGWLVFVLGGAFGNLANAAFHGPGHLSIGASTAVFAAVGALGTLRAVRDRSIDLRRTVAPVVACLGILAMLGTGGERTDLGAHAFGFLAGLPLGALTAYALPRPAATPTGADRLLGLTAFTAMASAWALAFAP</sequence>
<evidence type="ECO:0000313" key="11">
    <source>
        <dbReference type="Proteomes" id="UP000580856"/>
    </source>
</evidence>
<feature type="transmembrane region" description="Helical" evidence="8">
    <location>
        <begin position="102"/>
        <end position="121"/>
    </location>
</feature>
<dbReference type="GO" id="GO:0006508">
    <property type="term" value="P:proteolysis"/>
    <property type="evidence" value="ECO:0007669"/>
    <property type="project" value="UniProtKB-KW"/>
</dbReference>
<evidence type="ECO:0000256" key="3">
    <source>
        <dbReference type="ARBA" id="ARBA00022692"/>
    </source>
</evidence>
<dbReference type="SUPFAM" id="SSF144091">
    <property type="entry name" value="Rhomboid-like"/>
    <property type="match status" value="1"/>
</dbReference>
<organism evidence="10 11">
    <name type="scientific">Desulfobaculum xiamenense</name>
    <dbReference type="NCBI Taxonomy" id="995050"/>
    <lineage>
        <taxon>Bacteria</taxon>
        <taxon>Pseudomonadati</taxon>
        <taxon>Thermodesulfobacteriota</taxon>
        <taxon>Desulfovibrionia</taxon>
        <taxon>Desulfovibrionales</taxon>
        <taxon>Desulfovibrionaceae</taxon>
        <taxon>Desulfobaculum</taxon>
    </lineage>
</organism>
<dbReference type="PANTHER" id="PTHR22936">
    <property type="entry name" value="RHOMBOID-RELATED"/>
    <property type="match status" value="1"/>
</dbReference>
<evidence type="ECO:0000256" key="2">
    <source>
        <dbReference type="ARBA" id="ARBA00022670"/>
    </source>
</evidence>
<evidence type="ECO:0000256" key="1">
    <source>
        <dbReference type="ARBA" id="ARBA00004141"/>
    </source>
</evidence>
<dbReference type="GO" id="GO:0016020">
    <property type="term" value="C:membrane"/>
    <property type="evidence" value="ECO:0007669"/>
    <property type="project" value="UniProtKB-SubCell"/>
</dbReference>
<keyword evidence="2 10" id="KW-0645">Protease</keyword>
<evidence type="ECO:0000259" key="9">
    <source>
        <dbReference type="Pfam" id="PF01694"/>
    </source>
</evidence>
<feature type="domain" description="Peptidase S54 rhomboid" evidence="9">
    <location>
        <begin position="149"/>
        <end position="285"/>
    </location>
</feature>
<name>A0A846QQF1_9BACT</name>
<reference evidence="10 11" key="1">
    <citation type="submission" date="2020-03" db="EMBL/GenBank/DDBJ databases">
        <title>Genomic Encyclopedia of Type Strains, Phase IV (KMG-IV): sequencing the most valuable type-strain genomes for metagenomic binning, comparative biology and taxonomic classification.</title>
        <authorList>
            <person name="Goeker M."/>
        </authorList>
    </citation>
    <scope>NUCLEOTIDE SEQUENCE [LARGE SCALE GENOMIC DNA]</scope>
    <source>
        <strain evidence="10 11">DSM 24233</strain>
    </source>
</reference>
<evidence type="ECO:0000256" key="6">
    <source>
        <dbReference type="ARBA" id="ARBA00022989"/>
    </source>
</evidence>
<dbReference type="Proteomes" id="UP000580856">
    <property type="component" value="Unassembled WGS sequence"/>
</dbReference>
<feature type="transmembrane region" description="Helical" evidence="8">
    <location>
        <begin position="302"/>
        <end position="320"/>
    </location>
</feature>
<dbReference type="AlphaFoldDB" id="A0A846QQF1"/>
<keyword evidence="4" id="KW-0378">Hydrolase</keyword>